<reference evidence="2" key="2">
    <citation type="submission" date="2015-06" db="UniProtKB">
        <authorList>
            <consortium name="EnsemblMetazoa"/>
        </authorList>
    </citation>
    <scope>IDENTIFICATION</scope>
</reference>
<evidence type="ECO:0000313" key="2">
    <source>
        <dbReference type="EnsemblMetazoa" id="tetur33g01230.1"/>
    </source>
</evidence>
<organism evidence="2 3">
    <name type="scientific">Tetranychus urticae</name>
    <name type="common">Two-spotted spider mite</name>
    <dbReference type="NCBI Taxonomy" id="32264"/>
    <lineage>
        <taxon>Eukaryota</taxon>
        <taxon>Metazoa</taxon>
        <taxon>Ecdysozoa</taxon>
        <taxon>Arthropoda</taxon>
        <taxon>Chelicerata</taxon>
        <taxon>Arachnida</taxon>
        <taxon>Acari</taxon>
        <taxon>Acariformes</taxon>
        <taxon>Trombidiformes</taxon>
        <taxon>Prostigmata</taxon>
        <taxon>Eleutherengona</taxon>
        <taxon>Raphignathae</taxon>
        <taxon>Tetranychoidea</taxon>
        <taxon>Tetranychidae</taxon>
        <taxon>Tetranychus</taxon>
    </lineage>
</organism>
<dbReference type="OMA" id="QLMATNQ"/>
<evidence type="ECO:0000256" key="1">
    <source>
        <dbReference type="SAM" id="Phobius"/>
    </source>
</evidence>
<accession>T1L2K0</accession>
<dbReference type="KEGG" id="tut:107369637"/>
<dbReference type="HOGENOM" id="CLU_1356224_0_0_1"/>
<dbReference type="Proteomes" id="UP000015104">
    <property type="component" value="Unassembled WGS sequence"/>
</dbReference>
<sequence length="202" mass="22888">MVKLIKLIVVQVTVVSQLIFISEAGIAGLIASAALMSMFRPKVIPIPLPLPVPVPVPVPIRSKSPLNPFNTDHSTSNNHNNPYQNLPYSQQYIPSSISSPMTSQMTLPYLHHFHSPFTSFPHHMPPQIPYHHSHHSMGHLMTSHPMAQRMILPIGMLPQPASAYYHDHHPAYYRPHPFFDHPVYHQNHANPTLYPDPFVVYV</sequence>
<proteinExistence type="predicted"/>
<reference evidence="3" key="1">
    <citation type="submission" date="2011-08" db="EMBL/GenBank/DDBJ databases">
        <authorList>
            <person name="Rombauts S."/>
        </authorList>
    </citation>
    <scope>NUCLEOTIDE SEQUENCE</scope>
    <source>
        <strain evidence="3">London</strain>
    </source>
</reference>
<keyword evidence="1" id="KW-1133">Transmembrane helix</keyword>
<keyword evidence="1" id="KW-0472">Membrane</keyword>
<keyword evidence="1" id="KW-0812">Transmembrane</keyword>
<dbReference type="EMBL" id="CAEY01000948">
    <property type="status" value="NOT_ANNOTATED_CDS"/>
    <property type="molecule type" value="Genomic_DNA"/>
</dbReference>
<dbReference type="AlphaFoldDB" id="T1L2K0"/>
<name>T1L2K0_TETUR</name>
<evidence type="ECO:0000313" key="3">
    <source>
        <dbReference type="Proteomes" id="UP000015104"/>
    </source>
</evidence>
<keyword evidence="3" id="KW-1185">Reference proteome</keyword>
<gene>
    <name evidence="2" type="primary">107369637</name>
</gene>
<dbReference type="EnsemblMetazoa" id="tetur33g01230.1">
    <property type="protein sequence ID" value="tetur33g01230.1"/>
    <property type="gene ID" value="tetur33g01230"/>
</dbReference>
<feature type="transmembrane region" description="Helical" evidence="1">
    <location>
        <begin position="12"/>
        <end position="39"/>
    </location>
</feature>
<protein>
    <submittedName>
        <fullName evidence="2">Uncharacterized protein</fullName>
    </submittedName>
</protein>